<dbReference type="SUPFAM" id="SSF51726">
    <property type="entry name" value="UROD/MetE-like"/>
    <property type="match status" value="1"/>
</dbReference>
<proteinExistence type="predicted"/>
<evidence type="ECO:0000313" key="2">
    <source>
        <dbReference type="Proteomes" id="UP001272052"/>
    </source>
</evidence>
<dbReference type="CDD" id="cd03310">
    <property type="entry name" value="CIMS_like"/>
    <property type="match status" value="1"/>
</dbReference>
<name>A0ABU3VPG0_9EURY</name>
<accession>A0ABU3VPG0</accession>
<dbReference type="InterPro" id="IPR038071">
    <property type="entry name" value="UROD/MetE-like_sf"/>
</dbReference>
<dbReference type="RefSeq" id="WP_318785726.1">
    <property type="nucleotide sequence ID" value="NZ_JAWDKC010000015.1"/>
</dbReference>
<dbReference type="Gene3D" id="3.20.20.210">
    <property type="match status" value="1"/>
</dbReference>
<dbReference type="EMBL" id="JAWDKC010000015">
    <property type="protein sequence ID" value="MDV0445305.1"/>
    <property type="molecule type" value="Genomic_DNA"/>
</dbReference>
<gene>
    <name evidence="1" type="ORF">MmiAt1_08760</name>
</gene>
<evidence type="ECO:0008006" key="3">
    <source>
        <dbReference type="Google" id="ProtNLM"/>
    </source>
</evidence>
<sequence length="345" mass="37883">MTEILFDDIGSFPLPPDASKTALSEAAFNRDNNALLFPVLNEISEFKAKAGVQIPNYSQVRDMNEQFLRPILDENCCIGPFNLKEECAGTIEMEALDLYCQKMKEETGEKTPVRMCVTGPTELYLKEFGGASYTDIYQLFAKDVNLFVRNAVKSMKHCRIAAVSIDEPSIGINPDLALPADEIISALNAAGADAAKSGADVEIHIHSPLYYELACQSDTVNVIGMESAATPSYADMIDKKVLSDYDTYVRAGITRTDIFSMAGTLNEKYGGNVWDKPEIMQEIVTVMETPETAEKRLEKLFGVFGDRIKYAGPDCGLGSWPSQELAAALLKNTSIAIAAFNEKHK</sequence>
<organism evidence="1 2">
    <name type="scientific">Methanimicrococcus hacksteinii</name>
    <dbReference type="NCBI Taxonomy" id="3028293"/>
    <lineage>
        <taxon>Archaea</taxon>
        <taxon>Methanobacteriati</taxon>
        <taxon>Methanobacteriota</taxon>
        <taxon>Stenosarchaea group</taxon>
        <taxon>Methanomicrobia</taxon>
        <taxon>Methanosarcinales</taxon>
        <taxon>Methanosarcinaceae</taxon>
        <taxon>Methanimicrococcus</taxon>
    </lineage>
</organism>
<protein>
    <recommendedName>
        <fullName evidence="3">5-methyltetrahydropteroyltriglutamate--homocysteine methyltransferase</fullName>
    </recommendedName>
</protein>
<reference evidence="1 2" key="1">
    <citation type="submission" date="2023-06" db="EMBL/GenBank/DDBJ databases">
        <title>Genome sequence of Methanimicrococcus sp. At1.</title>
        <authorList>
            <person name="Protasov E."/>
            <person name="Platt K."/>
            <person name="Poehlein A."/>
            <person name="Daniel R."/>
            <person name="Brune A."/>
        </authorList>
    </citation>
    <scope>NUCLEOTIDE SEQUENCE [LARGE SCALE GENOMIC DNA]</scope>
    <source>
        <strain evidence="1 2">At1</strain>
    </source>
</reference>
<dbReference type="Proteomes" id="UP001272052">
    <property type="component" value="Unassembled WGS sequence"/>
</dbReference>
<keyword evidence="2" id="KW-1185">Reference proteome</keyword>
<comment type="caution">
    <text evidence="1">The sequence shown here is derived from an EMBL/GenBank/DDBJ whole genome shotgun (WGS) entry which is preliminary data.</text>
</comment>
<evidence type="ECO:0000313" key="1">
    <source>
        <dbReference type="EMBL" id="MDV0445305.1"/>
    </source>
</evidence>
<dbReference type="NCBIfam" id="NF004712">
    <property type="entry name" value="PRK06052.1"/>
    <property type="match status" value="1"/>
</dbReference>